<name>A0ABD1WGW7_9LAMI</name>
<dbReference type="InterPro" id="IPR036396">
    <property type="entry name" value="Cyt_P450_sf"/>
</dbReference>
<gene>
    <name evidence="6" type="ORF">Fot_09563</name>
</gene>
<evidence type="ECO:0000256" key="3">
    <source>
        <dbReference type="ARBA" id="ARBA00023002"/>
    </source>
</evidence>
<evidence type="ECO:0000256" key="2">
    <source>
        <dbReference type="ARBA" id="ARBA00022723"/>
    </source>
</evidence>
<keyword evidence="3" id="KW-0560">Oxidoreductase</keyword>
<evidence type="ECO:0000256" key="4">
    <source>
        <dbReference type="ARBA" id="ARBA00023004"/>
    </source>
</evidence>
<organism evidence="6 7">
    <name type="scientific">Forsythia ovata</name>
    <dbReference type="NCBI Taxonomy" id="205694"/>
    <lineage>
        <taxon>Eukaryota</taxon>
        <taxon>Viridiplantae</taxon>
        <taxon>Streptophyta</taxon>
        <taxon>Embryophyta</taxon>
        <taxon>Tracheophyta</taxon>
        <taxon>Spermatophyta</taxon>
        <taxon>Magnoliopsida</taxon>
        <taxon>eudicotyledons</taxon>
        <taxon>Gunneridae</taxon>
        <taxon>Pentapetalae</taxon>
        <taxon>asterids</taxon>
        <taxon>lamiids</taxon>
        <taxon>Lamiales</taxon>
        <taxon>Oleaceae</taxon>
        <taxon>Forsythieae</taxon>
        <taxon>Forsythia</taxon>
    </lineage>
</organism>
<sequence length="127" mass="14385">MEPTHTTSVTLEWAFSQLLENPDILRRAQAYIDTLLGKERLFDELDVAELLYLCCIPPAKLFAVLNTDGGLPYVTAYEEDIIKSAAPRLEPDTFLSKWSPPRYLWRALSILILAGQVIVRSIKGKIH</sequence>
<evidence type="ECO:0008006" key="8">
    <source>
        <dbReference type="Google" id="ProtNLM"/>
    </source>
</evidence>
<dbReference type="SUPFAM" id="SSF48264">
    <property type="entry name" value="Cytochrome P450"/>
    <property type="match status" value="1"/>
</dbReference>
<keyword evidence="2" id="KW-0479">Metal-binding</keyword>
<evidence type="ECO:0000313" key="7">
    <source>
        <dbReference type="Proteomes" id="UP001604277"/>
    </source>
</evidence>
<comment type="caution">
    <text evidence="6">The sequence shown here is derived from an EMBL/GenBank/DDBJ whole genome shotgun (WGS) entry which is preliminary data.</text>
</comment>
<dbReference type="InterPro" id="IPR050651">
    <property type="entry name" value="Plant_Cytochrome_P450_Monoox"/>
</dbReference>
<accession>A0ABD1WGW7</accession>
<evidence type="ECO:0000256" key="5">
    <source>
        <dbReference type="ARBA" id="ARBA00023033"/>
    </source>
</evidence>
<keyword evidence="5" id="KW-0503">Monooxygenase</keyword>
<dbReference type="PANTHER" id="PTHR47947:SF24">
    <property type="entry name" value="ISOFLAVONE 2'-HYDROXYLASE-LIKE"/>
    <property type="match status" value="1"/>
</dbReference>
<keyword evidence="1" id="KW-0349">Heme</keyword>
<protein>
    <recommendedName>
        <fullName evidence="8">Cytochrome P450</fullName>
    </recommendedName>
</protein>
<dbReference type="PANTHER" id="PTHR47947">
    <property type="entry name" value="CYTOCHROME P450 82C3-RELATED"/>
    <property type="match status" value="1"/>
</dbReference>
<keyword evidence="4" id="KW-0408">Iron</keyword>
<keyword evidence="7" id="KW-1185">Reference proteome</keyword>
<proteinExistence type="predicted"/>
<reference evidence="7" key="1">
    <citation type="submission" date="2024-07" db="EMBL/GenBank/DDBJ databases">
        <title>Two chromosome-level genome assemblies of Korean endemic species Abeliophyllum distichum and Forsythia ovata (Oleaceae).</title>
        <authorList>
            <person name="Jang H."/>
        </authorList>
    </citation>
    <scope>NUCLEOTIDE SEQUENCE [LARGE SCALE GENOMIC DNA]</scope>
</reference>
<dbReference type="GO" id="GO:0046872">
    <property type="term" value="F:metal ion binding"/>
    <property type="evidence" value="ECO:0007669"/>
    <property type="project" value="UniProtKB-KW"/>
</dbReference>
<dbReference type="GO" id="GO:0004497">
    <property type="term" value="F:monooxygenase activity"/>
    <property type="evidence" value="ECO:0007669"/>
    <property type="project" value="UniProtKB-KW"/>
</dbReference>
<evidence type="ECO:0000256" key="1">
    <source>
        <dbReference type="ARBA" id="ARBA00022617"/>
    </source>
</evidence>
<dbReference type="Proteomes" id="UP001604277">
    <property type="component" value="Unassembled WGS sequence"/>
</dbReference>
<dbReference type="EMBL" id="JBFOLJ010000003">
    <property type="protein sequence ID" value="KAL2548033.1"/>
    <property type="molecule type" value="Genomic_DNA"/>
</dbReference>
<dbReference type="InterPro" id="IPR001128">
    <property type="entry name" value="Cyt_P450"/>
</dbReference>
<dbReference type="AlphaFoldDB" id="A0ABD1WGW7"/>
<dbReference type="Gene3D" id="1.10.630.10">
    <property type="entry name" value="Cytochrome P450"/>
    <property type="match status" value="1"/>
</dbReference>
<dbReference type="Pfam" id="PF00067">
    <property type="entry name" value="p450"/>
    <property type="match status" value="1"/>
</dbReference>
<evidence type="ECO:0000313" key="6">
    <source>
        <dbReference type="EMBL" id="KAL2548033.1"/>
    </source>
</evidence>